<dbReference type="GO" id="GO:0003677">
    <property type="term" value="F:DNA binding"/>
    <property type="evidence" value="ECO:0007669"/>
    <property type="project" value="InterPro"/>
</dbReference>
<organism evidence="3 4">
    <name type="scientific">Cupriavidus lacunae</name>
    <dbReference type="NCBI Taxonomy" id="2666307"/>
    <lineage>
        <taxon>Bacteria</taxon>
        <taxon>Pseudomonadati</taxon>
        <taxon>Pseudomonadota</taxon>
        <taxon>Betaproteobacteria</taxon>
        <taxon>Burkholderiales</taxon>
        <taxon>Burkholderiaceae</taxon>
        <taxon>Cupriavidus</taxon>
    </lineage>
</organism>
<dbReference type="GO" id="GO:0005524">
    <property type="term" value="F:ATP binding"/>
    <property type="evidence" value="ECO:0007669"/>
    <property type="project" value="InterPro"/>
</dbReference>
<dbReference type="InterPro" id="IPR027785">
    <property type="entry name" value="UvrD-like_helicase_C"/>
</dbReference>
<dbReference type="Gene3D" id="3.40.50.300">
    <property type="entry name" value="P-loop containing nucleotide triphosphate hydrolases"/>
    <property type="match status" value="2"/>
</dbReference>
<dbReference type="EMBL" id="QKWJ01000019">
    <property type="protein sequence ID" value="RDK09156.1"/>
    <property type="molecule type" value="Genomic_DNA"/>
</dbReference>
<evidence type="ECO:0000259" key="2">
    <source>
        <dbReference type="Pfam" id="PF13538"/>
    </source>
</evidence>
<comment type="caution">
    <text evidence="3">The sequence shown here is derived from an EMBL/GenBank/DDBJ whole genome shotgun (WGS) entry which is preliminary data.</text>
</comment>
<evidence type="ECO:0000256" key="1">
    <source>
        <dbReference type="ARBA" id="ARBA00034923"/>
    </source>
</evidence>
<dbReference type="InterPro" id="IPR027417">
    <property type="entry name" value="P-loop_NTPase"/>
</dbReference>
<dbReference type="PANTHER" id="PTHR11070">
    <property type="entry name" value="UVRD / RECB / PCRA DNA HELICASE FAMILY MEMBER"/>
    <property type="match status" value="1"/>
</dbReference>
<name>A0A370NU71_9BURK</name>
<evidence type="ECO:0000313" key="4">
    <source>
        <dbReference type="Proteomes" id="UP000255165"/>
    </source>
</evidence>
<dbReference type="InterPro" id="IPR000212">
    <property type="entry name" value="DNA_helicase_UvrD/REP"/>
</dbReference>
<protein>
    <recommendedName>
        <fullName evidence="1">DNA 3'-5' helicase II</fullName>
    </recommendedName>
</protein>
<dbReference type="GO" id="GO:0043138">
    <property type="term" value="F:3'-5' DNA helicase activity"/>
    <property type="evidence" value="ECO:0007669"/>
    <property type="project" value="TreeGrafter"/>
</dbReference>
<dbReference type="GO" id="GO:0005829">
    <property type="term" value="C:cytosol"/>
    <property type="evidence" value="ECO:0007669"/>
    <property type="project" value="TreeGrafter"/>
</dbReference>
<dbReference type="AlphaFoldDB" id="A0A370NU71"/>
<feature type="domain" description="UvrD-like helicase C-terminal" evidence="2">
    <location>
        <begin position="360"/>
        <end position="408"/>
    </location>
</feature>
<evidence type="ECO:0000313" key="3">
    <source>
        <dbReference type="EMBL" id="RDK09156.1"/>
    </source>
</evidence>
<proteinExistence type="predicted"/>
<dbReference type="Pfam" id="PF13538">
    <property type="entry name" value="UvrD_C_2"/>
    <property type="match status" value="1"/>
</dbReference>
<reference evidence="4" key="1">
    <citation type="submission" date="2018-06" db="EMBL/GenBank/DDBJ databases">
        <authorList>
            <person name="Feng T."/>
            <person name="Jeon C.O."/>
        </authorList>
    </citation>
    <scope>NUCLEOTIDE SEQUENCE [LARGE SCALE GENOMIC DNA]</scope>
    <source>
        <strain evidence="4">S23</strain>
    </source>
</reference>
<dbReference type="Proteomes" id="UP000255165">
    <property type="component" value="Unassembled WGS sequence"/>
</dbReference>
<sequence>MSVWGVSGAAGYGKTFRLMEKLEEELLANPLKPGQSILALTFMHGARQRLDQRLRGIPGLRGRYNCVTVDGFARNIRERWRQLATHLCQPSTDEVDFDQQCSLAADLLERAVVGGWVGAGYPLVLLDEAQDLDEGRVRLVSSLGDHAKVLVAFDDFQCLDKERRPSPIVNWISRACEVEVLDKPQRTNVQELLDAATAIRDGRPPTPGKVFDVIGFKAPAMAAAYIASKLTYAKPRRSIAIITPSRSRGHAEQLVTYISTKQRGQRKLGPFPTTWEELDSGALHQLKGLLSTEIDSLEATRRGIAGMPDSTLRTSLLRWLQRQENVAGRSSVSAAEVLVRAKRIVASHRARAYKSDLGRRALTVHQAKNREFDGVIVIWPYTVGSDDEGKRRLLYNAVTRAKNWCFVVVQGEESVKKAPFA</sequence>
<dbReference type="PANTHER" id="PTHR11070:SF2">
    <property type="entry name" value="ATP-DEPENDENT DNA HELICASE SRS2"/>
    <property type="match status" value="1"/>
</dbReference>
<accession>A0A370NU71</accession>
<dbReference type="SUPFAM" id="SSF52540">
    <property type="entry name" value="P-loop containing nucleoside triphosphate hydrolases"/>
    <property type="match status" value="1"/>
</dbReference>
<keyword evidence="4" id="KW-1185">Reference proteome</keyword>
<gene>
    <name evidence="3" type="ORF">DN412_17100</name>
</gene>
<dbReference type="GO" id="GO:0000725">
    <property type="term" value="P:recombinational repair"/>
    <property type="evidence" value="ECO:0007669"/>
    <property type="project" value="TreeGrafter"/>
</dbReference>